<sequence>MKNCLIFSSFFYPNLFDYTLVSVYQGQALHLFLRDKILTHPFMLCYWAYFVHF</sequence>
<reference evidence="1" key="1">
    <citation type="submission" date="2000-07" db="EMBL/GenBank/DDBJ databases">
        <title>Isolation of full-length cDNA clones from macaque brain cDNA libraries.</title>
        <authorList>
            <person name="Osada N."/>
            <person name="Hida M."/>
            <person name="Kusuda J."/>
            <person name="Tanuma R."/>
            <person name="Iseki K."/>
            <person name="Hirai M."/>
            <person name="Terao K."/>
            <person name="Suzuki Y."/>
            <person name="Sugano S."/>
            <person name="Hashimoto K."/>
        </authorList>
    </citation>
    <scope>NUCLEOTIDE SEQUENCE</scope>
</reference>
<accession>Q9N093</accession>
<name>Q9N093_MACFA</name>
<evidence type="ECO:0000313" key="1">
    <source>
        <dbReference type="EMBL" id="BAB01620.1"/>
    </source>
</evidence>
<dbReference type="AlphaFoldDB" id="Q9N093"/>
<proteinExistence type="evidence at transcript level"/>
<dbReference type="EMBL" id="AB046038">
    <property type="protein sequence ID" value="BAB01620.1"/>
    <property type="molecule type" value="mRNA"/>
</dbReference>
<protein>
    <submittedName>
        <fullName evidence="1">Unnamed protein product</fullName>
    </submittedName>
</protein>
<organism evidence="1">
    <name type="scientific">Macaca fascicularis</name>
    <name type="common">Crab-eating macaque</name>
    <name type="synonym">Cynomolgus monkey</name>
    <dbReference type="NCBI Taxonomy" id="9541"/>
    <lineage>
        <taxon>Eukaryota</taxon>
        <taxon>Metazoa</taxon>
        <taxon>Chordata</taxon>
        <taxon>Craniata</taxon>
        <taxon>Vertebrata</taxon>
        <taxon>Euteleostomi</taxon>
        <taxon>Mammalia</taxon>
        <taxon>Eutheria</taxon>
        <taxon>Euarchontoglires</taxon>
        <taxon>Primates</taxon>
        <taxon>Haplorrhini</taxon>
        <taxon>Catarrhini</taxon>
        <taxon>Cercopithecidae</taxon>
        <taxon>Cercopithecinae</taxon>
        <taxon>Macaca</taxon>
    </lineage>
</organism>